<dbReference type="PANTHER" id="PTHR24104">
    <property type="entry name" value="E3 UBIQUITIN-PROTEIN LIGASE NHLRC1-RELATED"/>
    <property type="match status" value="1"/>
</dbReference>
<dbReference type="GO" id="GO:0043161">
    <property type="term" value="P:proteasome-mediated ubiquitin-dependent protein catabolic process"/>
    <property type="evidence" value="ECO:0007669"/>
    <property type="project" value="TreeGrafter"/>
</dbReference>
<gene>
    <name evidence="3" type="ORF">BJG266_LOCUS9753</name>
    <name evidence="4" type="ORF">QVE165_LOCUS35212</name>
</gene>
<dbReference type="Pfam" id="PF01436">
    <property type="entry name" value="NHL"/>
    <property type="match status" value="3"/>
</dbReference>
<dbReference type="InterPro" id="IPR001258">
    <property type="entry name" value="NHL_repeat"/>
</dbReference>
<feature type="repeat" description="NHL" evidence="2">
    <location>
        <begin position="276"/>
        <end position="306"/>
    </location>
</feature>
<dbReference type="Proteomes" id="UP000663877">
    <property type="component" value="Unassembled WGS sequence"/>
</dbReference>
<dbReference type="SUPFAM" id="SSF63829">
    <property type="entry name" value="Calcium-dependent phosphotriesterase"/>
    <property type="match status" value="1"/>
</dbReference>
<sequence>MECQNPLIDRNGEKDIEIGAKRATVYDASPERKAETTVDTTTIGASTTETTILTTSMNSHPTIMNVSKFNKWQQNAITIAGGNGYGQKLNQLKYPEGILIDENNSIYIADRSNDRIVQWKWDTKKGQIVAGGNGEGSQINQLNSATDMLVGPENHSIIIADRGNRRVIQWLNQTQQILIDNIDCYGLAMDKHGFIYVSDHVKNEVTRWKIGKYKKGIVVAGANGQGNQLSQLNSPTFIFVDEDQSVYVSDYNNHRVMKWRKGAKEGIIVAGGNGQGGNLNQLYHPQGVIVDDLGQIYVADSGNHRVMRWCEGREEGEIVVGGNDYGNQSKQLSGPRGLTFDDEGNLYVADTGNFRIAKFEIIF</sequence>
<dbReference type="EMBL" id="CAJNOM010000340">
    <property type="protein sequence ID" value="CAF1372910.1"/>
    <property type="molecule type" value="Genomic_DNA"/>
</dbReference>
<dbReference type="Proteomes" id="UP000663832">
    <property type="component" value="Unassembled WGS sequence"/>
</dbReference>
<comment type="caution">
    <text evidence="3">The sequence shown here is derived from an EMBL/GenBank/DDBJ whole genome shotgun (WGS) entry which is preliminary data.</text>
</comment>
<dbReference type="PROSITE" id="PS51125">
    <property type="entry name" value="NHL"/>
    <property type="match status" value="3"/>
</dbReference>
<dbReference type="GO" id="GO:0061630">
    <property type="term" value="F:ubiquitin protein ligase activity"/>
    <property type="evidence" value="ECO:0007669"/>
    <property type="project" value="TreeGrafter"/>
</dbReference>
<dbReference type="InterPro" id="IPR050952">
    <property type="entry name" value="TRIM-NHL_E3_ligases"/>
</dbReference>
<dbReference type="AlphaFoldDB" id="A0A813YQ49"/>
<evidence type="ECO:0000313" key="4">
    <source>
        <dbReference type="EMBL" id="CAF1372910.1"/>
    </source>
</evidence>
<feature type="repeat" description="NHL" evidence="2">
    <location>
        <begin position="330"/>
        <end position="362"/>
    </location>
</feature>
<name>A0A813YQ49_9BILA</name>
<dbReference type="CDD" id="cd05819">
    <property type="entry name" value="NHL"/>
    <property type="match status" value="1"/>
</dbReference>
<organism evidence="3 6">
    <name type="scientific">Adineta steineri</name>
    <dbReference type="NCBI Taxonomy" id="433720"/>
    <lineage>
        <taxon>Eukaryota</taxon>
        <taxon>Metazoa</taxon>
        <taxon>Spiralia</taxon>
        <taxon>Gnathifera</taxon>
        <taxon>Rotifera</taxon>
        <taxon>Eurotatoria</taxon>
        <taxon>Bdelloidea</taxon>
        <taxon>Adinetida</taxon>
        <taxon>Adinetidae</taxon>
        <taxon>Adineta</taxon>
    </lineage>
</organism>
<evidence type="ECO:0000256" key="1">
    <source>
        <dbReference type="ARBA" id="ARBA00022737"/>
    </source>
</evidence>
<keyword evidence="5" id="KW-1185">Reference proteome</keyword>
<evidence type="ECO:0000256" key="2">
    <source>
        <dbReference type="PROSITE-ProRule" id="PRU00504"/>
    </source>
</evidence>
<dbReference type="OrthoDB" id="10679142at2759"/>
<evidence type="ECO:0000313" key="5">
    <source>
        <dbReference type="Proteomes" id="UP000663832"/>
    </source>
</evidence>
<accession>A0A813YQ49</accession>
<feature type="repeat" description="NHL" evidence="2">
    <location>
        <begin position="231"/>
        <end position="262"/>
    </location>
</feature>
<dbReference type="InterPro" id="IPR011042">
    <property type="entry name" value="6-blade_b-propeller_TolB-like"/>
</dbReference>
<keyword evidence="1" id="KW-0677">Repeat</keyword>
<protein>
    <submittedName>
        <fullName evidence="3">Uncharacterized protein</fullName>
    </submittedName>
</protein>
<evidence type="ECO:0000313" key="6">
    <source>
        <dbReference type="Proteomes" id="UP000663877"/>
    </source>
</evidence>
<dbReference type="EMBL" id="CAJNOI010000032">
    <property type="protein sequence ID" value="CAF0887244.1"/>
    <property type="molecule type" value="Genomic_DNA"/>
</dbReference>
<dbReference type="GO" id="GO:0008270">
    <property type="term" value="F:zinc ion binding"/>
    <property type="evidence" value="ECO:0007669"/>
    <property type="project" value="UniProtKB-KW"/>
</dbReference>
<reference evidence="3" key="1">
    <citation type="submission" date="2021-02" db="EMBL/GenBank/DDBJ databases">
        <authorList>
            <person name="Nowell W R."/>
        </authorList>
    </citation>
    <scope>NUCLEOTIDE SEQUENCE</scope>
</reference>
<dbReference type="GO" id="GO:0000209">
    <property type="term" value="P:protein polyubiquitination"/>
    <property type="evidence" value="ECO:0007669"/>
    <property type="project" value="TreeGrafter"/>
</dbReference>
<proteinExistence type="predicted"/>
<dbReference type="Gene3D" id="2.120.10.30">
    <property type="entry name" value="TolB, C-terminal domain"/>
    <property type="match status" value="3"/>
</dbReference>
<dbReference type="PANTHER" id="PTHR24104:SF25">
    <property type="entry name" value="PROTEIN LIN-41"/>
    <property type="match status" value="1"/>
</dbReference>
<evidence type="ECO:0000313" key="3">
    <source>
        <dbReference type="EMBL" id="CAF0887244.1"/>
    </source>
</evidence>